<evidence type="ECO:0000256" key="5">
    <source>
        <dbReference type="ARBA" id="ARBA00022692"/>
    </source>
</evidence>
<dbReference type="GO" id="GO:0055085">
    <property type="term" value="P:transmembrane transport"/>
    <property type="evidence" value="ECO:0007669"/>
    <property type="project" value="InterPro"/>
</dbReference>
<feature type="transmembrane region" description="Helical" evidence="9">
    <location>
        <begin position="29"/>
        <end position="50"/>
    </location>
</feature>
<feature type="transmembrane region" description="Helical" evidence="9">
    <location>
        <begin position="297"/>
        <end position="320"/>
    </location>
</feature>
<dbReference type="InterPro" id="IPR035906">
    <property type="entry name" value="MetI-like_sf"/>
</dbReference>
<dbReference type="GO" id="GO:0005886">
    <property type="term" value="C:plasma membrane"/>
    <property type="evidence" value="ECO:0007669"/>
    <property type="project" value="UniProtKB-SubCell"/>
</dbReference>
<dbReference type="Proteomes" id="UP000192722">
    <property type="component" value="Unassembled WGS sequence"/>
</dbReference>
<evidence type="ECO:0000256" key="9">
    <source>
        <dbReference type="RuleBase" id="RU363032"/>
    </source>
</evidence>
<comment type="caution">
    <text evidence="11">The sequence shown here is derived from an EMBL/GenBank/DDBJ whole genome shotgun (WGS) entry which is preliminary data.</text>
</comment>
<feature type="transmembrane region" description="Helical" evidence="9">
    <location>
        <begin position="156"/>
        <end position="177"/>
    </location>
</feature>
<reference evidence="11" key="3">
    <citation type="submission" date="2020-11" db="EMBL/GenBank/DDBJ databases">
        <authorList>
            <person name="Lee S.D."/>
        </authorList>
    </citation>
    <scope>NUCLEOTIDE SEQUENCE</scope>
    <source>
        <strain evidence="11">SAP-2</strain>
    </source>
</reference>
<dbReference type="Pfam" id="PF00528">
    <property type="entry name" value="BPD_transp_1"/>
    <property type="match status" value="1"/>
</dbReference>
<dbReference type="RefSeq" id="WP_084982153.1">
    <property type="nucleotide sequence ID" value="NZ_CBCSCF010000001.1"/>
</dbReference>
<evidence type="ECO:0000256" key="7">
    <source>
        <dbReference type="ARBA" id="ARBA00023136"/>
    </source>
</evidence>
<dbReference type="CDD" id="cd06261">
    <property type="entry name" value="TM_PBP2"/>
    <property type="match status" value="1"/>
</dbReference>
<evidence type="ECO:0000256" key="6">
    <source>
        <dbReference type="ARBA" id="ARBA00022989"/>
    </source>
</evidence>
<feature type="transmembrane region" description="Helical" evidence="9">
    <location>
        <begin position="197"/>
        <end position="216"/>
    </location>
</feature>
<evidence type="ECO:0000313" key="13">
    <source>
        <dbReference type="Proteomes" id="UP000192722"/>
    </source>
</evidence>
<evidence type="ECO:0000313" key="11">
    <source>
        <dbReference type="EMBL" id="MBF6638792.1"/>
    </source>
</evidence>
<reference evidence="11" key="4">
    <citation type="submission" date="2022-09" db="EMBL/GenBank/DDBJ databases">
        <title>Rouxiella aceris sp. nov., isolated from tree sap and emended description of the genus Rhouxiella.</title>
        <authorList>
            <person name="Kim I.S."/>
        </authorList>
    </citation>
    <scope>NUCLEOTIDE SEQUENCE</scope>
    <source>
        <strain evidence="11">SAP-2</strain>
    </source>
</reference>
<dbReference type="Gene3D" id="1.10.3720.10">
    <property type="entry name" value="MetI-like"/>
    <property type="match status" value="1"/>
</dbReference>
<feature type="domain" description="ABC transmembrane type-1" evidence="10">
    <location>
        <begin position="119"/>
        <end position="320"/>
    </location>
</feature>
<dbReference type="Proteomes" id="UP000705283">
    <property type="component" value="Unassembled WGS sequence"/>
</dbReference>
<dbReference type="PANTHER" id="PTHR43163">
    <property type="entry name" value="DIPEPTIDE TRANSPORT SYSTEM PERMEASE PROTEIN DPPB-RELATED"/>
    <property type="match status" value="1"/>
</dbReference>
<dbReference type="PROSITE" id="PS50928">
    <property type="entry name" value="ABC_TM1"/>
    <property type="match status" value="1"/>
</dbReference>
<evidence type="ECO:0000313" key="14">
    <source>
        <dbReference type="Proteomes" id="UP000705283"/>
    </source>
</evidence>
<dbReference type="PANTHER" id="PTHR43163:SF6">
    <property type="entry name" value="DIPEPTIDE TRANSPORT SYSTEM PERMEASE PROTEIN DPPB-RELATED"/>
    <property type="match status" value="1"/>
</dbReference>
<organism evidence="11 14">
    <name type="scientific">Rouxiella silvae</name>
    <dbReference type="NCBI Taxonomy" id="1646373"/>
    <lineage>
        <taxon>Bacteria</taxon>
        <taxon>Pseudomonadati</taxon>
        <taxon>Pseudomonadota</taxon>
        <taxon>Gammaproteobacteria</taxon>
        <taxon>Enterobacterales</taxon>
        <taxon>Yersiniaceae</taxon>
        <taxon>Rouxiella</taxon>
    </lineage>
</organism>
<feature type="transmembrane region" description="Helical" evidence="9">
    <location>
        <begin position="123"/>
        <end position="149"/>
    </location>
</feature>
<keyword evidence="7 9" id="KW-0472">Membrane</keyword>
<evidence type="ECO:0000256" key="4">
    <source>
        <dbReference type="ARBA" id="ARBA00022519"/>
    </source>
</evidence>
<protein>
    <submittedName>
        <fullName evidence="11 12">ABC transporter permease</fullName>
    </submittedName>
</protein>
<reference evidence="12 13" key="2">
    <citation type="journal article" date="2017" name="Int. J. Syst. Evol. Microbiol.">
        <title>Rouxiella badensis sp. nov. and Rouxiella silvae sp. nov. isolated from peat bog soil in Germany and emendation of the genus description.</title>
        <authorList>
            <person name="Le Fleche-Mateos A."/>
            <person name="Kugler J.H."/>
            <person name="Hansen S.H."/>
            <person name="Syldatk C."/>
            <person name="Hausmann R."/>
            <person name="Lomprez F."/>
            <person name="Vandenbogaert M."/>
            <person name="Manuguerra J.C."/>
            <person name="Grimont P.A."/>
        </authorList>
    </citation>
    <scope>NUCLEOTIDE SEQUENCE [LARGE SCALE GENOMIC DNA]</scope>
    <source>
        <strain evidence="12 13">213</strain>
    </source>
</reference>
<dbReference type="AlphaFoldDB" id="A0AA40X5T4"/>
<reference evidence="12" key="1">
    <citation type="submission" date="2016-12" db="EMBL/GenBank/DDBJ databases">
        <authorList>
            <person name="Le Fleche-Mateos A."/>
        </authorList>
    </citation>
    <scope>NUCLEOTIDE SEQUENCE</scope>
    <source>
        <strain evidence="12">213</strain>
    </source>
</reference>
<name>A0AA40X5T4_9GAMM</name>
<evidence type="ECO:0000256" key="2">
    <source>
        <dbReference type="ARBA" id="ARBA00022448"/>
    </source>
</evidence>
<gene>
    <name evidence="12" type="ORF">BS639_02260</name>
    <name evidence="11" type="ORF">ITX54_19170</name>
</gene>
<keyword evidence="5 9" id="KW-0812">Transmembrane</keyword>
<feature type="transmembrane region" description="Helical" evidence="9">
    <location>
        <begin position="255"/>
        <end position="277"/>
    </location>
</feature>
<dbReference type="EMBL" id="MRWD01000003">
    <property type="protein sequence ID" value="ORJ22920.1"/>
    <property type="molecule type" value="Genomic_DNA"/>
</dbReference>
<keyword evidence="3" id="KW-1003">Cell membrane</keyword>
<comment type="similarity">
    <text evidence="8">Belongs to the binding-protein-dependent transport system permease family. OppBC subfamily.</text>
</comment>
<dbReference type="InterPro" id="IPR000515">
    <property type="entry name" value="MetI-like"/>
</dbReference>
<dbReference type="SUPFAM" id="SSF161098">
    <property type="entry name" value="MetI-like"/>
    <property type="match status" value="1"/>
</dbReference>
<keyword evidence="6 9" id="KW-1133">Transmembrane helix</keyword>
<keyword evidence="13" id="KW-1185">Reference proteome</keyword>
<proteinExistence type="inferred from homology"/>
<dbReference type="EMBL" id="JADMKS010000008">
    <property type="protein sequence ID" value="MBF6638792.1"/>
    <property type="molecule type" value="Genomic_DNA"/>
</dbReference>
<sequence>MTDKAWLSDNPIDKINVPRLRLHWLLKRVLMSLAVLWAAYSLTFLILYILPSDPVTIMLNQGEQSTVDVAQVNALKALYHLDRPFYIQYAWALWDLLHLNLGRSIVSGDPVTRLVLQALPPTLLLALCALVVAVLIGGGLAAGVSVLPVGRVKSALLALPSLGAALPTFWLGLLLLQAFSFSHAWFPAMGNQGWQSLVLPTLTLAVPTAATLAQVMSRSLAEVWRRPFIDALRLKGASTAHLLWRHVLPNAAIPLLTLAGMIFGHLLAGAVVTETIFSREGLGRLAQGAVATQDIPVVQGVVLTAAGVFVVVNFVVDLLYPLLDPRLSHVSSGGGK</sequence>
<evidence type="ECO:0000256" key="3">
    <source>
        <dbReference type="ARBA" id="ARBA00022475"/>
    </source>
</evidence>
<evidence type="ECO:0000256" key="1">
    <source>
        <dbReference type="ARBA" id="ARBA00004429"/>
    </source>
</evidence>
<evidence type="ECO:0000259" key="10">
    <source>
        <dbReference type="PROSITE" id="PS50928"/>
    </source>
</evidence>
<evidence type="ECO:0000313" key="12">
    <source>
        <dbReference type="EMBL" id="ORJ22920.1"/>
    </source>
</evidence>
<keyword evidence="4" id="KW-0997">Cell inner membrane</keyword>
<accession>A0AA40X5T4</accession>
<evidence type="ECO:0000256" key="8">
    <source>
        <dbReference type="ARBA" id="ARBA00024202"/>
    </source>
</evidence>
<comment type="subcellular location">
    <subcellularLocation>
        <location evidence="1">Cell inner membrane</location>
        <topology evidence="1">Multi-pass membrane protein</topology>
    </subcellularLocation>
    <subcellularLocation>
        <location evidence="9">Cell membrane</location>
        <topology evidence="9">Multi-pass membrane protein</topology>
    </subcellularLocation>
</comment>
<keyword evidence="2 9" id="KW-0813">Transport</keyword>